<proteinExistence type="predicted"/>
<reference evidence="2 3" key="1">
    <citation type="submission" date="2019-04" db="EMBL/GenBank/DDBJ databases">
        <title>Sphingomonas psychrotolerans sp. nov., isolated from soil in the Tianshan Mountains, Xinjiang, China.</title>
        <authorList>
            <person name="Luo Y."/>
            <person name="Sheng H."/>
        </authorList>
    </citation>
    <scope>NUCLEOTIDE SEQUENCE [LARGE SCALE GENOMIC DNA]</scope>
    <source>
        <strain evidence="2 3">ZFGT-11</strain>
    </source>
</reference>
<evidence type="ECO:0000256" key="1">
    <source>
        <dbReference type="SAM" id="SignalP"/>
    </source>
</evidence>
<dbReference type="EMBL" id="SRXT01000004">
    <property type="protein sequence ID" value="TGX53616.1"/>
    <property type="molecule type" value="Genomic_DNA"/>
</dbReference>
<gene>
    <name evidence="2" type="ORF">E5A73_12390</name>
</gene>
<dbReference type="Proteomes" id="UP000306147">
    <property type="component" value="Unassembled WGS sequence"/>
</dbReference>
<comment type="caution">
    <text evidence="2">The sequence shown here is derived from an EMBL/GenBank/DDBJ whole genome shotgun (WGS) entry which is preliminary data.</text>
</comment>
<name>A0A4S1XF94_9SPHN</name>
<dbReference type="RefSeq" id="WP_135964120.1">
    <property type="nucleotide sequence ID" value="NZ_SRXT01000004.1"/>
</dbReference>
<sequence>MKFIVPAAAALAFLTPGAFAQTTPAPAPAPAAATAKFSLDTPIEALVADPQAKAVLDADLPGVSTHPSYDMFKGMSLRAVQPMSNGKLTDEALKKVETDLAAIK</sequence>
<feature type="signal peptide" evidence="1">
    <location>
        <begin position="1"/>
        <end position="20"/>
    </location>
</feature>
<dbReference type="OrthoDB" id="7211154at2"/>
<organism evidence="2 3">
    <name type="scientific">Sphingomonas gei</name>
    <dbReference type="NCBI Taxonomy" id="1395960"/>
    <lineage>
        <taxon>Bacteria</taxon>
        <taxon>Pseudomonadati</taxon>
        <taxon>Pseudomonadota</taxon>
        <taxon>Alphaproteobacteria</taxon>
        <taxon>Sphingomonadales</taxon>
        <taxon>Sphingomonadaceae</taxon>
        <taxon>Sphingomonas</taxon>
    </lineage>
</organism>
<feature type="chain" id="PRO_5020938023" evidence="1">
    <location>
        <begin position="21"/>
        <end position="104"/>
    </location>
</feature>
<protein>
    <submittedName>
        <fullName evidence="2">Uncharacterized protein</fullName>
    </submittedName>
</protein>
<evidence type="ECO:0000313" key="3">
    <source>
        <dbReference type="Proteomes" id="UP000306147"/>
    </source>
</evidence>
<keyword evidence="3" id="KW-1185">Reference proteome</keyword>
<keyword evidence="1" id="KW-0732">Signal</keyword>
<evidence type="ECO:0000313" key="2">
    <source>
        <dbReference type="EMBL" id="TGX53616.1"/>
    </source>
</evidence>
<dbReference type="AlphaFoldDB" id="A0A4S1XF94"/>
<accession>A0A4S1XF94</accession>